<dbReference type="OrthoDB" id="9840628at2"/>
<evidence type="ECO:0000313" key="3">
    <source>
        <dbReference type="Proteomes" id="UP000291236"/>
    </source>
</evidence>
<organism evidence="2 3">
    <name type="scientific">Fluviispira sanaruensis</name>
    <dbReference type="NCBI Taxonomy" id="2493639"/>
    <lineage>
        <taxon>Bacteria</taxon>
        <taxon>Pseudomonadati</taxon>
        <taxon>Bdellovibrionota</taxon>
        <taxon>Oligoflexia</taxon>
        <taxon>Silvanigrellales</taxon>
        <taxon>Silvanigrellaceae</taxon>
        <taxon>Fluviispira</taxon>
    </lineage>
</organism>
<dbReference type="RefSeq" id="WP_130613265.1">
    <property type="nucleotide sequence ID" value="NZ_AP019370.1"/>
</dbReference>
<gene>
    <name evidence="2" type="ORF">JCM31447_31930</name>
</gene>
<proteinExistence type="predicted"/>
<evidence type="ECO:0000256" key="1">
    <source>
        <dbReference type="SAM" id="MobiDB-lite"/>
    </source>
</evidence>
<protein>
    <submittedName>
        <fullName evidence="2">Uncharacterized protein</fullName>
    </submittedName>
</protein>
<geneLocation type="plasmid" evidence="2 3">
    <name>68K</name>
</geneLocation>
<feature type="region of interest" description="Disordered" evidence="1">
    <location>
        <begin position="117"/>
        <end position="140"/>
    </location>
</feature>
<name>A0A4P2VR98_FLUSA</name>
<feature type="compositionally biased region" description="Basic and acidic residues" evidence="1">
    <location>
        <begin position="117"/>
        <end position="128"/>
    </location>
</feature>
<evidence type="ECO:0000313" key="2">
    <source>
        <dbReference type="EMBL" id="BBH54719.1"/>
    </source>
</evidence>
<sequence length="405" mass="44642">MQSKNRNKIIGSIFLGVFGLGSFAAIFSSSPNGDEIREKVNEEAKKASLSERLRANELKPIELGHAKVSDKETQNFENKNRTDKMVENVENKNKELSYTKNMTTSPWDAALTGKKLISDSESENRSEGNENNESTTKEKDAQQFVQIVNNKGLVKDAVIKQIEVTEKFDSTSQVNTENHKVQKEQEKPKPILTKFERLAKMSDQSISIIAGRERVAGRGQMFKAGTRVFAILPDKLTISSDENIDTSLIAFGSTEQKFPNNVTFVGKAKLNKPSRRVEIIIDKCVNTRDDSPPIPCKAIVKDILGDNGLSGKIYDPSNWQLLITTATTFLSTYVLSSLTTTVTQTGVTVDQTVANQVRQALGGSINAVGNRLIDSINRGGTEITIASGAIVQIFFTDTTDTWNID</sequence>
<accession>A0A4P2VR98</accession>
<dbReference type="EMBL" id="AP019370">
    <property type="protein sequence ID" value="BBH54719.1"/>
    <property type="molecule type" value="Genomic_DNA"/>
</dbReference>
<dbReference type="AlphaFoldDB" id="A0A4P2VR98"/>
<keyword evidence="3" id="KW-1185">Reference proteome</keyword>
<dbReference type="GeneID" id="39493236"/>
<dbReference type="Proteomes" id="UP000291236">
    <property type="component" value="Plasmid 68K"/>
</dbReference>
<keyword evidence="2" id="KW-0614">Plasmid</keyword>
<reference evidence="2 3" key="1">
    <citation type="submission" date="2018-12" db="EMBL/GenBank/DDBJ databases">
        <title>Rubrispira sanarue gen. nov., sp., nov., a member of the order Silvanigrellales, isolated from a brackish lake in Hamamatsu Japan.</title>
        <authorList>
            <person name="Maejima Y."/>
            <person name="Iino T."/>
            <person name="Muraguchi Y."/>
            <person name="Fukuda K."/>
            <person name="Nojiri H."/>
            <person name="Ohkuma M."/>
            <person name="Moriuchi R."/>
            <person name="Dohra H."/>
            <person name="Kimbara K."/>
            <person name="Shintani M."/>
        </authorList>
    </citation>
    <scope>NUCLEOTIDE SEQUENCE [LARGE SCALE GENOMIC DNA]</scope>
    <source>
        <strain evidence="2 3">RF1110005</strain>
        <plasmid evidence="2 3">68K</plasmid>
    </source>
</reference>
<dbReference type="KEGG" id="sbf:JCM31447_31930"/>